<dbReference type="Proteomes" id="UP000472270">
    <property type="component" value="Unassembled WGS sequence"/>
</dbReference>
<evidence type="ECO:0000256" key="4">
    <source>
        <dbReference type="ARBA" id="ARBA00022989"/>
    </source>
</evidence>
<dbReference type="GO" id="GO:0016020">
    <property type="term" value="C:membrane"/>
    <property type="evidence" value="ECO:0007669"/>
    <property type="project" value="UniProtKB-SubCell"/>
</dbReference>
<evidence type="ECO:0000313" key="8">
    <source>
        <dbReference type="Proteomes" id="UP000472270"/>
    </source>
</evidence>
<dbReference type="PANTHER" id="PTHR10383:SF5">
    <property type="entry name" value="SERINE INCORPORATOR 4"/>
    <property type="match status" value="1"/>
</dbReference>
<evidence type="ECO:0000313" key="7">
    <source>
        <dbReference type="Ensembl" id="ENSSRHP00000059635.1"/>
    </source>
</evidence>
<keyword evidence="5 6" id="KW-0472">Membrane</keyword>
<feature type="transmembrane region" description="Helical" evidence="6">
    <location>
        <begin position="39"/>
        <end position="59"/>
    </location>
</feature>
<comment type="similarity">
    <text evidence="2">Belongs to the TDE1 family.</text>
</comment>
<dbReference type="AlphaFoldDB" id="A0A673K235"/>
<reference evidence="7" key="1">
    <citation type="submission" date="2025-08" db="UniProtKB">
        <authorList>
            <consortium name="Ensembl"/>
        </authorList>
    </citation>
    <scope>IDENTIFICATION</scope>
</reference>
<feature type="transmembrane region" description="Helical" evidence="6">
    <location>
        <begin position="121"/>
        <end position="144"/>
    </location>
</feature>
<evidence type="ECO:0000256" key="5">
    <source>
        <dbReference type="ARBA" id="ARBA00023136"/>
    </source>
</evidence>
<keyword evidence="4 6" id="KW-1133">Transmembrane helix</keyword>
<keyword evidence="3 6" id="KW-0812">Transmembrane</keyword>
<dbReference type="PANTHER" id="PTHR10383">
    <property type="entry name" value="SERINE INCORPORATOR"/>
    <property type="match status" value="1"/>
</dbReference>
<dbReference type="InterPro" id="IPR005016">
    <property type="entry name" value="TDE1/TMS"/>
</dbReference>
<protein>
    <submittedName>
        <fullName evidence="7">Uncharacterized protein</fullName>
    </submittedName>
</protein>
<comment type="subcellular location">
    <subcellularLocation>
        <location evidence="1">Membrane</location>
        <topology evidence="1">Multi-pass membrane protein</topology>
    </subcellularLocation>
</comment>
<evidence type="ECO:0000256" key="2">
    <source>
        <dbReference type="ARBA" id="ARBA00006665"/>
    </source>
</evidence>
<dbReference type="Ensembl" id="ENSSRHT00000061298.1">
    <property type="protein sequence ID" value="ENSSRHP00000059635.1"/>
    <property type="gene ID" value="ENSSRHG00000029883.1"/>
</dbReference>
<sequence>SEKKHYLCTILICCCCGPAPCSLCCSFCPPVKSSTSTRIMYTLFHILACTASCLMLNTITEVTLPQVPFFNVVCDEAHGGGDCQMLVGYSAVYRVCFGTACFYLMMAIFHIDVKSSQDFRALVHNGSVSLFPTLFKIMVLYWHLWFQEETLTYGTFLLHKKVLYSGKRWTSSSSSSSSSLDN</sequence>
<feature type="transmembrane region" description="Helical" evidence="6">
    <location>
        <begin position="91"/>
        <end position="109"/>
    </location>
</feature>
<evidence type="ECO:0000256" key="6">
    <source>
        <dbReference type="SAM" id="Phobius"/>
    </source>
</evidence>
<name>A0A673K235_9TELE</name>
<keyword evidence="8" id="KW-1185">Reference proteome</keyword>
<proteinExistence type="inferred from homology"/>
<accession>A0A673K235</accession>
<organism evidence="7 8">
    <name type="scientific">Sinocyclocheilus rhinocerous</name>
    <dbReference type="NCBI Taxonomy" id="307959"/>
    <lineage>
        <taxon>Eukaryota</taxon>
        <taxon>Metazoa</taxon>
        <taxon>Chordata</taxon>
        <taxon>Craniata</taxon>
        <taxon>Vertebrata</taxon>
        <taxon>Euteleostomi</taxon>
        <taxon>Actinopterygii</taxon>
        <taxon>Neopterygii</taxon>
        <taxon>Teleostei</taxon>
        <taxon>Ostariophysi</taxon>
        <taxon>Cypriniformes</taxon>
        <taxon>Cyprinidae</taxon>
        <taxon>Cyprininae</taxon>
        <taxon>Sinocyclocheilus</taxon>
    </lineage>
</organism>
<dbReference type="Pfam" id="PF03348">
    <property type="entry name" value="Serinc"/>
    <property type="match status" value="1"/>
</dbReference>
<evidence type="ECO:0000256" key="3">
    <source>
        <dbReference type="ARBA" id="ARBA00022692"/>
    </source>
</evidence>
<evidence type="ECO:0000256" key="1">
    <source>
        <dbReference type="ARBA" id="ARBA00004141"/>
    </source>
</evidence>
<reference evidence="7" key="2">
    <citation type="submission" date="2025-09" db="UniProtKB">
        <authorList>
            <consortium name="Ensembl"/>
        </authorList>
    </citation>
    <scope>IDENTIFICATION</scope>
</reference>